<feature type="compositionally biased region" description="Acidic residues" evidence="1">
    <location>
        <begin position="148"/>
        <end position="159"/>
    </location>
</feature>
<feature type="compositionally biased region" description="Acidic residues" evidence="1">
    <location>
        <begin position="182"/>
        <end position="200"/>
    </location>
</feature>
<accession>A0A8J2W8X0</accession>
<gene>
    <name evidence="2" type="ORF">DCHRY22_LOCUS12347</name>
</gene>
<proteinExistence type="predicted"/>
<keyword evidence="3" id="KW-1185">Reference proteome</keyword>
<dbReference type="EMBL" id="CAKASE010000076">
    <property type="protein sequence ID" value="CAG9577526.1"/>
    <property type="molecule type" value="Genomic_DNA"/>
</dbReference>
<dbReference type="OrthoDB" id="6928184at2759"/>
<feature type="region of interest" description="Disordered" evidence="1">
    <location>
        <begin position="146"/>
        <end position="209"/>
    </location>
</feature>
<evidence type="ECO:0000313" key="3">
    <source>
        <dbReference type="Proteomes" id="UP000789524"/>
    </source>
</evidence>
<protein>
    <submittedName>
        <fullName evidence="2">(African queen) hypothetical protein</fullName>
    </submittedName>
</protein>
<feature type="region of interest" description="Disordered" evidence="1">
    <location>
        <begin position="75"/>
        <end position="128"/>
    </location>
</feature>
<organism evidence="2 3">
    <name type="scientific">Danaus chrysippus</name>
    <name type="common">African queen</name>
    <dbReference type="NCBI Taxonomy" id="151541"/>
    <lineage>
        <taxon>Eukaryota</taxon>
        <taxon>Metazoa</taxon>
        <taxon>Ecdysozoa</taxon>
        <taxon>Arthropoda</taxon>
        <taxon>Hexapoda</taxon>
        <taxon>Insecta</taxon>
        <taxon>Pterygota</taxon>
        <taxon>Neoptera</taxon>
        <taxon>Endopterygota</taxon>
        <taxon>Lepidoptera</taxon>
        <taxon>Glossata</taxon>
        <taxon>Ditrysia</taxon>
        <taxon>Papilionoidea</taxon>
        <taxon>Nymphalidae</taxon>
        <taxon>Danainae</taxon>
        <taxon>Danaini</taxon>
        <taxon>Danaina</taxon>
        <taxon>Danaus</taxon>
        <taxon>Anosia</taxon>
    </lineage>
</organism>
<evidence type="ECO:0000256" key="1">
    <source>
        <dbReference type="SAM" id="MobiDB-lite"/>
    </source>
</evidence>
<name>A0A8J2W8X0_9NEOP</name>
<dbReference type="AlphaFoldDB" id="A0A8J2W8X0"/>
<reference evidence="2" key="1">
    <citation type="submission" date="2021-09" db="EMBL/GenBank/DDBJ databases">
        <authorList>
            <person name="Martin H S."/>
        </authorList>
    </citation>
    <scope>NUCLEOTIDE SEQUENCE</scope>
</reference>
<dbReference type="Proteomes" id="UP000789524">
    <property type="component" value="Unassembled WGS sequence"/>
</dbReference>
<evidence type="ECO:0000313" key="2">
    <source>
        <dbReference type="EMBL" id="CAG9577526.1"/>
    </source>
</evidence>
<dbReference type="Gene3D" id="3.30.60.30">
    <property type="match status" value="1"/>
</dbReference>
<comment type="caution">
    <text evidence="2">The sequence shown here is derived from an EMBL/GenBank/DDBJ whole genome shotgun (WGS) entry which is preliminary data.</text>
</comment>
<sequence>MKVVDCAKIKCPAIDDPVCVKIKYKNSKNYEYVIAVNKCEIKYATCQKDVEAVMVPMVKCHNSSDEIKCETNEDFTGEGTKLNADSDKSRDIENDDVDNETVLMANETNDGFDKNGESDINYEEGGGKNGQWIAVVDTKVLNDKQTEENEVELDGEDNTNEAGNKEDDLKKPVTKELKDYDSNDDPEAKDDNEDNNDEDDYRNKEYGEENLVTVGNFGKDYDQQEEEADLEESRKDCPTVCPSRDVMVCAKCKHQIHRTFLSACHLRMFACQHPNEKLELVKRKPCMQSGPFLSKFEDTRGRIHESREDDEIQKFIFCRENNLINKSKV</sequence>
<feature type="compositionally biased region" description="Basic and acidic residues" evidence="1">
    <location>
        <begin position="163"/>
        <end position="181"/>
    </location>
</feature>